<dbReference type="InterPro" id="IPR047057">
    <property type="entry name" value="MerR_fam"/>
</dbReference>
<dbReference type="Pfam" id="PF00376">
    <property type="entry name" value="MerR"/>
    <property type="match status" value="1"/>
</dbReference>
<dbReference type="Pfam" id="PF09278">
    <property type="entry name" value="MerR-DNA-bind"/>
    <property type="match status" value="1"/>
</dbReference>
<dbReference type="SMART" id="SM00422">
    <property type="entry name" value="HTH_MERR"/>
    <property type="match status" value="1"/>
</dbReference>
<name>A0A951U818_9CYAN</name>
<dbReference type="PROSITE" id="PS50937">
    <property type="entry name" value="HTH_MERR_2"/>
    <property type="match status" value="1"/>
</dbReference>
<sequence>MKDYAVDSEVGRVSASPPLALAKRGTAGHKQARTTHGAENRVHQKLKIGEVASCSDIPVKTIRYYEEIGLLVPTTTRSESGYRLFNPSVINRLAFIKRAQSLGLSLSEIQELLKVHDSGELPCGAVKQHLLLKVEAITQQIEALEILKSELLGVLSGWQEQPADNRIAQTICPNIQSLTNE</sequence>
<evidence type="ECO:0000256" key="3">
    <source>
        <dbReference type="ARBA" id="ARBA00023163"/>
    </source>
</evidence>
<proteinExistence type="predicted"/>
<dbReference type="GO" id="GO:0003700">
    <property type="term" value="F:DNA-binding transcription factor activity"/>
    <property type="evidence" value="ECO:0007669"/>
    <property type="project" value="InterPro"/>
</dbReference>
<dbReference type="InterPro" id="IPR015358">
    <property type="entry name" value="Tscrpt_reg_MerR_DNA-bd"/>
</dbReference>
<keyword evidence="3" id="KW-0804">Transcription</keyword>
<keyword evidence="2" id="KW-0238">DNA-binding</keyword>
<dbReference type="GO" id="GO:0003677">
    <property type="term" value="F:DNA binding"/>
    <property type="evidence" value="ECO:0007669"/>
    <property type="project" value="UniProtKB-KW"/>
</dbReference>
<dbReference type="SUPFAM" id="SSF46955">
    <property type="entry name" value="Putative DNA-binding domain"/>
    <property type="match status" value="1"/>
</dbReference>
<dbReference type="InterPro" id="IPR000551">
    <property type="entry name" value="MerR-type_HTH_dom"/>
</dbReference>
<dbReference type="InterPro" id="IPR009061">
    <property type="entry name" value="DNA-bd_dom_put_sf"/>
</dbReference>
<reference evidence="5" key="2">
    <citation type="journal article" date="2022" name="Microbiol. Resour. Announc.">
        <title>Metagenome Sequencing to Explore Phylogenomics of Terrestrial Cyanobacteria.</title>
        <authorList>
            <person name="Ward R.D."/>
            <person name="Stajich J.E."/>
            <person name="Johansen J.R."/>
            <person name="Huntemann M."/>
            <person name="Clum A."/>
            <person name="Foster B."/>
            <person name="Foster B."/>
            <person name="Roux S."/>
            <person name="Palaniappan K."/>
            <person name="Varghese N."/>
            <person name="Mukherjee S."/>
            <person name="Reddy T.B.K."/>
            <person name="Daum C."/>
            <person name="Copeland A."/>
            <person name="Chen I.A."/>
            <person name="Ivanova N.N."/>
            <person name="Kyrpides N.C."/>
            <person name="Shapiro N."/>
            <person name="Eloe-Fadrosh E.A."/>
            <person name="Pietrasiak N."/>
        </authorList>
    </citation>
    <scope>NUCLEOTIDE SEQUENCE</scope>
    <source>
        <strain evidence="5">CPER-KK1</strain>
    </source>
</reference>
<evidence type="ECO:0000313" key="5">
    <source>
        <dbReference type="EMBL" id="MBW4543327.1"/>
    </source>
</evidence>
<organism evidence="5 6">
    <name type="scientific">Symplocastrum torsivum CPER-KK1</name>
    <dbReference type="NCBI Taxonomy" id="450513"/>
    <lineage>
        <taxon>Bacteria</taxon>
        <taxon>Bacillati</taxon>
        <taxon>Cyanobacteriota</taxon>
        <taxon>Cyanophyceae</taxon>
        <taxon>Oscillatoriophycideae</taxon>
        <taxon>Oscillatoriales</taxon>
        <taxon>Microcoleaceae</taxon>
        <taxon>Symplocastrum</taxon>
    </lineage>
</organism>
<evidence type="ECO:0000256" key="2">
    <source>
        <dbReference type="ARBA" id="ARBA00023125"/>
    </source>
</evidence>
<evidence type="ECO:0000313" key="6">
    <source>
        <dbReference type="Proteomes" id="UP000753908"/>
    </source>
</evidence>
<accession>A0A951U818</accession>
<gene>
    <name evidence="5" type="ORF">KME25_02600</name>
</gene>
<dbReference type="PANTHER" id="PTHR30204">
    <property type="entry name" value="REDOX-CYCLING DRUG-SENSING TRANSCRIPTIONAL ACTIVATOR SOXR"/>
    <property type="match status" value="1"/>
</dbReference>
<dbReference type="Gene3D" id="1.10.1660.10">
    <property type="match status" value="1"/>
</dbReference>
<reference evidence="5" key="1">
    <citation type="submission" date="2021-05" db="EMBL/GenBank/DDBJ databases">
        <authorList>
            <person name="Pietrasiak N."/>
            <person name="Ward R."/>
            <person name="Stajich J.E."/>
            <person name="Kurbessoian T."/>
        </authorList>
    </citation>
    <scope>NUCLEOTIDE SEQUENCE</scope>
    <source>
        <strain evidence="5">CPER-KK1</strain>
    </source>
</reference>
<feature type="domain" description="HTH merR-type" evidence="4">
    <location>
        <begin position="45"/>
        <end position="115"/>
    </location>
</feature>
<dbReference type="PANTHER" id="PTHR30204:SF94">
    <property type="entry name" value="HEAVY METAL-DEPENDENT TRANSCRIPTIONAL REGULATOR HI_0293-RELATED"/>
    <property type="match status" value="1"/>
</dbReference>
<dbReference type="CDD" id="cd04770">
    <property type="entry name" value="HTH_HMRTR"/>
    <property type="match status" value="1"/>
</dbReference>
<dbReference type="Proteomes" id="UP000753908">
    <property type="component" value="Unassembled WGS sequence"/>
</dbReference>
<dbReference type="EMBL" id="JAHHIF010000003">
    <property type="protein sequence ID" value="MBW4543327.1"/>
    <property type="molecule type" value="Genomic_DNA"/>
</dbReference>
<protein>
    <submittedName>
        <fullName evidence="5">Heavy metal-responsive transcriptional regulator</fullName>
    </submittedName>
</protein>
<keyword evidence="1" id="KW-0805">Transcription regulation</keyword>
<evidence type="ECO:0000259" key="4">
    <source>
        <dbReference type="PROSITE" id="PS50937"/>
    </source>
</evidence>
<evidence type="ECO:0000256" key="1">
    <source>
        <dbReference type="ARBA" id="ARBA00023015"/>
    </source>
</evidence>
<dbReference type="AlphaFoldDB" id="A0A951U818"/>
<comment type="caution">
    <text evidence="5">The sequence shown here is derived from an EMBL/GenBank/DDBJ whole genome shotgun (WGS) entry which is preliminary data.</text>
</comment>